<evidence type="ECO:0000259" key="3">
    <source>
        <dbReference type="PROSITE" id="PS50977"/>
    </source>
</evidence>
<accession>A0A1M4VPB5</accession>
<organism evidence="4 5">
    <name type="scientific">Atopostipes suicloacalis DSM 15692</name>
    <dbReference type="NCBI Taxonomy" id="1121025"/>
    <lineage>
        <taxon>Bacteria</taxon>
        <taxon>Bacillati</taxon>
        <taxon>Bacillota</taxon>
        <taxon>Bacilli</taxon>
        <taxon>Lactobacillales</taxon>
        <taxon>Carnobacteriaceae</taxon>
        <taxon>Atopostipes</taxon>
    </lineage>
</organism>
<evidence type="ECO:0000256" key="2">
    <source>
        <dbReference type="PROSITE-ProRule" id="PRU00335"/>
    </source>
</evidence>
<dbReference type="AlphaFoldDB" id="A0A1M4VPB5"/>
<keyword evidence="1 2" id="KW-0238">DNA-binding</keyword>
<feature type="domain" description="HTH tetR-type" evidence="3">
    <location>
        <begin position="12"/>
        <end position="72"/>
    </location>
</feature>
<dbReference type="PANTHER" id="PTHR43479:SF23">
    <property type="entry name" value="HTH TETR-TYPE DOMAIN-CONTAINING PROTEIN"/>
    <property type="match status" value="1"/>
</dbReference>
<dbReference type="InterPro" id="IPR039532">
    <property type="entry name" value="TetR_C_Firmicutes"/>
</dbReference>
<keyword evidence="5" id="KW-1185">Reference proteome</keyword>
<dbReference type="RefSeq" id="WP_073297192.1">
    <property type="nucleotide sequence ID" value="NZ_FQUF01000012.1"/>
</dbReference>
<dbReference type="InterPro" id="IPR009057">
    <property type="entry name" value="Homeodomain-like_sf"/>
</dbReference>
<evidence type="ECO:0000313" key="4">
    <source>
        <dbReference type="EMBL" id="SHE70809.1"/>
    </source>
</evidence>
<dbReference type="InterPro" id="IPR001647">
    <property type="entry name" value="HTH_TetR"/>
</dbReference>
<dbReference type="EMBL" id="FQUF01000012">
    <property type="protein sequence ID" value="SHE70809.1"/>
    <property type="molecule type" value="Genomic_DNA"/>
</dbReference>
<name>A0A1M4VPB5_9LACT</name>
<dbReference type="Gene3D" id="1.10.357.10">
    <property type="entry name" value="Tetracycline Repressor, domain 2"/>
    <property type="match status" value="1"/>
</dbReference>
<dbReference type="GO" id="GO:0003677">
    <property type="term" value="F:DNA binding"/>
    <property type="evidence" value="ECO:0007669"/>
    <property type="project" value="UniProtKB-UniRule"/>
</dbReference>
<dbReference type="SUPFAM" id="SSF46689">
    <property type="entry name" value="Homeodomain-like"/>
    <property type="match status" value="1"/>
</dbReference>
<dbReference type="InterPro" id="IPR050624">
    <property type="entry name" value="HTH-type_Tx_Regulator"/>
</dbReference>
<protein>
    <submittedName>
        <fullName evidence="4">Transcriptional regulator, TetR family</fullName>
    </submittedName>
</protein>
<reference evidence="4 5" key="1">
    <citation type="submission" date="2016-11" db="EMBL/GenBank/DDBJ databases">
        <authorList>
            <person name="Jaros S."/>
            <person name="Januszkiewicz K."/>
            <person name="Wedrychowicz H."/>
        </authorList>
    </citation>
    <scope>NUCLEOTIDE SEQUENCE [LARGE SCALE GENOMIC DNA]</scope>
    <source>
        <strain evidence="4 5">DSM 15692</strain>
    </source>
</reference>
<proteinExistence type="predicted"/>
<gene>
    <name evidence="4" type="ORF">SAMN02745249_00981</name>
</gene>
<dbReference type="Proteomes" id="UP000184128">
    <property type="component" value="Unassembled WGS sequence"/>
</dbReference>
<sequence length="197" mass="22964">MSEEEKIDRRIRKSKEAIRTALVKLLTHKNLENITITEIAKEADINRKTFYNNYENIFQVIEEIENDIVNSFNDVLSKINLEENLKQPLDFFETLTNIIQNDFEFYSDLVQTQKVGEINLIAKITETLKERVKANLPKGLFQDKFTMEFSVNYIITGMMEGYKEWLQNPKEISLEKLAQTMNTLIFSGLNGILANET</sequence>
<dbReference type="PANTHER" id="PTHR43479">
    <property type="entry name" value="ACREF/ENVCD OPERON REPRESSOR-RELATED"/>
    <property type="match status" value="1"/>
</dbReference>
<dbReference type="Pfam" id="PF14278">
    <property type="entry name" value="TetR_C_8"/>
    <property type="match status" value="1"/>
</dbReference>
<feature type="DNA-binding region" description="H-T-H motif" evidence="2">
    <location>
        <begin position="35"/>
        <end position="54"/>
    </location>
</feature>
<dbReference type="STRING" id="1121025.SAMN02745249_00981"/>
<evidence type="ECO:0000313" key="5">
    <source>
        <dbReference type="Proteomes" id="UP000184128"/>
    </source>
</evidence>
<evidence type="ECO:0000256" key="1">
    <source>
        <dbReference type="ARBA" id="ARBA00023125"/>
    </source>
</evidence>
<dbReference type="PROSITE" id="PS50977">
    <property type="entry name" value="HTH_TETR_2"/>
    <property type="match status" value="1"/>
</dbReference>
<dbReference type="OrthoDB" id="9810250at2"/>